<sequence>MCWNLWTFSRCSHKQAELAHCGRGNLLCRTINRDDLINDDVCFNCTVYEASDMTPTRYNKEIEKAEALYYYVKGPGGNVNMGSADLWRL</sequence>
<evidence type="ECO:0000313" key="1">
    <source>
        <dbReference type="EMBL" id="KAJ6255975.1"/>
    </source>
</evidence>
<evidence type="ECO:0000313" key="2">
    <source>
        <dbReference type="Proteomes" id="UP001221413"/>
    </source>
</evidence>
<name>A0AAD6IR24_DREDA</name>
<keyword evidence="2" id="KW-1185">Reference proteome</keyword>
<organism evidence="1 2">
    <name type="scientific">Drechslerella dactyloides</name>
    <name type="common">Nematode-trapping fungus</name>
    <name type="synonym">Arthrobotrys dactyloides</name>
    <dbReference type="NCBI Taxonomy" id="74499"/>
    <lineage>
        <taxon>Eukaryota</taxon>
        <taxon>Fungi</taxon>
        <taxon>Dikarya</taxon>
        <taxon>Ascomycota</taxon>
        <taxon>Pezizomycotina</taxon>
        <taxon>Orbiliomycetes</taxon>
        <taxon>Orbiliales</taxon>
        <taxon>Orbiliaceae</taxon>
        <taxon>Drechslerella</taxon>
    </lineage>
</organism>
<dbReference type="AlphaFoldDB" id="A0AAD6IR24"/>
<gene>
    <name evidence="1" type="ORF">Dda_9268</name>
</gene>
<proteinExistence type="predicted"/>
<reference evidence="1" key="1">
    <citation type="submission" date="2023-01" db="EMBL/GenBank/DDBJ databases">
        <title>The chitinases involved in constricting ring structure development in the nematode-trapping fungus Drechslerella dactyloides.</title>
        <authorList>
            <person name="Wang R."/>
            <person name="Zhang L."/>
            <person name="Tang P."/>
            <person name="Li S."/>
            <person name="Liang L."/>
        </authorList>
    </citation>
    <scope>NUCLEOTIDE SEQUENCE</scope>
    <source>
        <strain evidence="1">YMF1.00031</strain>
    </source>
</reference>
<dbReference type="EMBL" id="JAQGDS010000016">
    <property type="protein sequence ID" value="KAJ6255975.1"/>
    <property type="molecule type" value="Genomic_DNA"/>
</dbReference>
<dbReference type="Proteomes" id="UP001221413">
    <property type="component" value="Unassembled WGS sequence"/>
</dbReference>
<protein>
    <submittedName>
        <fullName evidence="1">Uncharacterized protein</fullName>
    </submittedName>
</protein>
<comment type="caution">
    <text evidence="1">The sequence shown here is derived from an EMBL/GenBank/DDBJ whole genome shotgun (WGS) entry which is preliminary data.</text>
</comment>
<accession>A0AAD6IR24</accession>